<dbReference type="HAMAP" id="MF_00282">
    <property type="entry name" value="Phe_tRNA_synth_alpha2"/>
    <property type="match status" value="1"/>
</dbReference>
<sequence length="485" mass="55187">MDLHPIESKVIKGLKTLGGKGSASEVAEAGGIEKIQEERFGYSLSEKGFVKLNKNVSDSLKLTKLGEKYLKKGLPERQILDALKTGLKSSKELAEELNIDENAISACIGIFKKNAWADVRKGDKGLVFEITDLGEKLLGRGEFGSLANLDSFGPEQANELKKRGIVENDDTTTYLLELLKEPKTSRGRAIENITPEILKNKSWKGRKIRGYDINAQTQPYFGGTLHPHTLATEKIRRTFLELGFEEMGGNYVESTFWNFDALFQPQDHPSRDLADTFYLKNPEKSRLPEKKYVDAVKRAHEEGTQGSTGWQYDWKRSLAEKPVLRTHTTAVSARWLTKIKPPAKVFCIGRVFRNETVDYKHLPEFTQIDGIVIDENASFRDLLGYLKEFFTRLGFDKIRFRPAYFPYTEMSTEIEVYLKDKKEWIELGGSGLFRPEVTEPLGINVPVLAWGLSIERPLMMSLGLKDIRSFFYKNDLKWLREVPSV</sequence>
<reference evidence="13 14" key="1">
    <citation type="journal article" name="Nat. Commun.">
        <title>Undinarchaeota illuminate DPANN phylogeny and the impact of gene transfer on archaeal evolution.</title>
        <authorList>
            <person name="Dombrowski N."/>
            <person name="Williams T.A."/>
            <person name="Sun J."/>
            <person name="Woodcroft B.J."/>
            <person name="Lee J.H."/>
            <person name="Minh B.Q."/>
            <person name="Rinke C."/>
            <person name="Spang A."/>
        </authorList>
    </citation>
    <scope>NUCLEOTIDE SEQUENCE [LARGE SCALE GENOMIC DNA]</scope>
    <source>
        <strain evidence="13">MAG_bin17</strain>
    </source>
</reference>
<dbReference type="NCBIfam" id="NF003210">
    <property type="entry name" value="PRK04172.1"/>
    <property type="match status" value="1"/>
</dbReference>
<dbReference type="Gene3D" id="1.10.10.2320">
    <property type="match status" value="1"/>
</dbReference>
<evidence type="ECO:0000256" key="4">
    <source>
        <dbReference type="ARBA" id="ARBA00022598"/>
    </source>
</evidence>
<keyword evidence="7 11" id="KW-0067">ATP-binding</keyword>
<dbReference type="CDD" id="cd00496">
    <property type="entry name" value="PheRS_alpha_core"/>
    <property type="match status" value="1"/>
</dbReference>
<dbReference type="Pfam" id="PF01409">
    <property type="entry name" value="tRNA-synt_2d"/>
    <property type="match status" value="1"/>
</dbReference>
<comment type="catalytic activity">
    <reaction evidence="11">
        <text>tRNA(Phe) + L-phenylalanine + ATP = L-phenylalanyl-tRNA(Phe) + AMP + diphosphate + H(+)</text>
        <dbReference type="Rhea" id="RHEA:19413"/>
        <dbReference type="Rhea" id="RHEA-COMP:9668"/>
        <dbReference type="Rhea" id="RHEA-COMP:9699"/>
        <dbReference type="ChEBI" id="CHEBI:15378"/>
        <dbReference type="ChEBI" id="CHEBI:30616"/>
        <dbReference type="ChEBI" id="CHEBI:33019"/>
        <dbReference type="ChEBI" id="CHEBI:58095"/>
        <dbReference type="ChEBI" id="CHEBI:78442"/>
        <dbReference type="ChEBI" id="CHEBI:78531"/>
        <dbReference type="ChEBI" id="CHEBI:456215"/>
        <dbReference type="EC" id="6.1.1.20"/>
    </reaction>
</comment>
<keyword evidence="10 11" id="KW-0030">Aminoacyl-tRNA synthetase</keyword>
<feature type="binding site" evidence="11">
    <location>
        <position position="329"/>
    </location>
    <ligand>
        <name>L-phenylalanine</name>
        <dbReference type="ChEBI" id="CHEBI:58095"/>
    </ligand>
</feature>
<gene>
    <name evidence="11" type="primary">pheS</name>
    <name evidence="13" type="ORF">H1011_03080</name>
</gene>
<evidence type="ECO:0000259" key="12">
    <source>
        <dbReference type="PROSITE" id="PS50862"/>
    </source>
</evidence>
<dbReference type="FunFam" id="3.30.930.10:FF:000095">
    <property type="entry name" value="Phenylalanine--tRNA ligase alpha subunit"/>
    <property type="match status" value="1"/>
</dbReference>
<evidence type="ECO:0000256" key="1">
    <source>
        <dbReference type="ARBA" id="ARBA00004496"/>
    </source>
</evidence>
<feature type="binding site" evidence="11">
    <location>
        <position position="409"/>
    </location>
    <ligand>
        <name>Mg(2+)</name>
        <dbReference type="ChEBI" id="CHEBI:18420"/>
        <note>ligand shared with heterodimeric partner</note>
    </ligand>
</feature>
<dbReference type="SUPFAM" id="SSF55681">
    <property type="entry name" value="Class II aaRS and biotin synthetases"/>
    <property type="match status" value="1"/>
</dbReference>
<comment type="subunit">
    <text evidence="11">Tetramer of two alpha and two beta subunits.</text>
</comment>
<dbReference type="InterPro" id="IPR004529">
    <property type="entry name" value="Phe-tRNA-synth_IIc_asu"/>
</dbReference>
<dbReference type="GO" id="GO:0005524">
    <property type="term" value="F:ATP binding"/>
    <property type="evidence" value="ECO:0007669"/>
    <property type="project" value="UniProtKB-UniRule"/>
</dbReference>
<evidence type="ECO:0000256" key="2">
    <source>
        <dbReference type="ARBA" id="ARBA00006703"/>
    </source>
</evidence>
<evidence type="ECO:0000256" key="5">
    <source>
        <dbReference type="ARBA" id="ARBA00022723"/>
    </source>
</evidence>
<comment type="similarity">
    <text evidence="2 11">Belongs to the class-II aminoacyl-tRNA synthetase family. Phe-tRNA synthetase alpha subunit type 2 subfamily.</text>
</comment>
<name>A0A832XIW0_9ARCH</name>
<accession>A0A832XIW0</accession>
<dbReference type="AlphaFoldDB" id="A0A832XIW0"/>
<dbReference type="Proteomes" id="UP000604391">
    <property type="component" value="Unassembled WGS sequence"/>
</dbReference>
<evidence type="ECO:0000313" key="14">
    <source>
        <dbReference type="Proteomes" id="UP000604391"/>
    </source>
</evidence>
<dbReference type="InterPro" id="IPR006195">
    <property type="entry name" value="aa-tRNA-synth_II"/>
</dbReference>
<keyword evidence="8 11" id="KW-0460">Magnesium</keyword>
<dbReference type="EMBL" id="DVAD01000015">
    <property type="protein sequence ID" value="HIJ99781.1"/>
    <property type="molecule type" value="Genomic_DNA"/>
</dbReference>
<protein>
    <recommendedName>
        <fullName evidence="11">Phenylalanine--tRNA ligase alpha subunit</fullName>
        <ecNumber evidence="11">6.1.1.20</ecNumber>
    </recommendedName>
    <alternativeName>
        <fullName evidence="11">Phenylalanyl-tRNA synthetase alpha subunit</fullName>
        <shortName evidence="11">PheRS</shortName>
    </alternativeName>
</protein>
<dbReference type="Gene3D" id="3.30.1370.240">
    <property type="match status" value="1"/>
</dbReference>
<dbReference type="NCBIfam" id="TIGR00468">
    <property type="entry name" value="pheS"/>
    <property type="match status" value="1"/>
</dbReference>
<keyword evidence="5 11" id="KW-0479">Metal-binding</keyword>
<dbReference type="InterPro" id="IPR045864">
    <property type="entry name" value="aa-tRNA-synth_II/BPL/LPL"/>
</dbReference>
<dbReference type="GO" id="GO:0004826">
    <property type="term" value="F:phenylalanine-tRNA ligase activity"/>
    <property type="evidence" value="ECO:0007669"/>
    <property type="project" value="UniProtKB-UniRule"/>
</dbReference>
<comment type="caution">
    <text evidence="13">The sequence shown here is derived from an EMBL/GenBank/DDBJ whole genome shotgun (WGS) entry which is preliminary data.</text>
</comment>
<dbReference type="GO" id="GO:0006432">
    <property type="term" value="P:phenylalanyl-tRNA aminoacylation"/>
    <property type="evidence" value="ECO:0007669"/>
    <property type="project" value="UniProtKB-UniRule"/>
</dbReference>
<proteinExistence type="inferred from homology"/>
<dbReference type="EC" id="6.1.1.20" evidence="11"/>
<keyword evidence="4 11" id="KW-0436">Ligase</keyword>
<dbReference type="Gene3D" id="3.30.930.10">
    <property type="entry name" value="Bira Bifunctional Protein, Domain 2"/>
    <property type="match status" value="1"/>
</dbReference>
<dbReference type="InterPro" id="IPR022917">
    <property type="entry name" value="Phe_tRNA_ligase_alpha_bac/arc"/>
</dbReference>
<comment type="cofactor">
    <cofactor evidence="11">
        <name>Mg(2+)</name>
        <dbReference type="ChEBI" id="CHEBI:18420"/>
    </cofactor>
    <text evidence="11">Binds 2 magnesium ions per tetramer.</text>
</comment>
<evidence type="ECO:0000256" key="8">
    <source>
        <dbReference type="ARBA" id="ARBA00022842"/>
    </source>
</evidence>
<comment type="subcellular location">
    <subcellularLocation>
        <location evidence="1 11">Cytoplasm</location>
    </subcellularLocation>
</comment>
<evidence type="ECO:0000256" key="11">
    <source>
        <dbReference type="HAMAP-Rule" id="MF_00282"/>
    </source>
</evidence>
<evidence type="ECO:0000313" key="13">
    <source>
        <dbReference type="EMBL" id="HIJ99781.1"/>
    </source>
</evidence>
<dbReference type="PANTHER" id="PTHR11538">
    <property type="entry name" value="PHENYLALANYL-TRNA SYNTHETASE"/>
    <property type="match status" value="1"/>
</dbReference>
<dbReference type="GO" id="GO:0005737">
    <property type="term" value="C:cytoplasm"/>
    <property type="evidence" value="ECO:0007669"/>
    <property type="project" value="UniProtKB-SubCell"/>
</dbReference>
<evidence type="ECO:0000256" key="7">
    <source>
        <dbReference type="ARBA" id="ARBA00022840"/>
    </source>
</evidence>
<feature type="binding site" evidence="11">
    <location>
        <begin position="367"/>
        <end position="369"/>
    </location>
    <ligand>
        <name>L-phenylalanine</name>
        <dbReference type="ChEBI" id="CHEBI:58095"/>
    </ligand>
</feature>
<dbReference type="PROSITE" id="PS50862">
    <property type="entry name" value="AA_TRNA_LIGASE_II"/>
    <property type="match status" value="1"/>
</dbReference>
<feature type="domain" description="Aminoacyl-transfer RNA synthetases class-II family profile" evidence="12">
    <location>
        <begin position="235"/>
        <end position="483"/>
    </location>
</feature>
<organism evidence="13 14">
    <name type="scientific">Candidatus Undinarchaeum marinum</name>
    <dbReference type="NCBI Taxonomy" id="2756141"/>
    <lineage>
        <taxon>Archaea</taxon>
        <taxon>Candidatus Undinarchaeota</taxon>
        <taxon>Candidatus Undinarchaeia</taxon>
        <taxon>Candidatus Undinarchaeales</taxon>
        <taxon>Candidatus Undinarchaeaceae</taxon>
        <taxon>Candidatus Undinarchaeum</taxon>
    </lineage>
</organism>
<dbReference type="InterPro" id="IPR002319">
    <property type="entry name" value="Phenylalanyl-tRNA_Synthase"/>
</dbReference>
<evidence type="ECO:0000256" key="6">
    <source>
        <dbReference type="ARBA" id="ARBA00022741"/>
    </source>
</evidence>
<dbReference type="PANTHER" id="PTHR11538:SF40">
    <property type="entry name" value="PHENYLALANINE--TRNA LIGASE ALPHA SUBUNIT"/>
    <property type="match status" value="1"/>
</dbReference>
<evidence type="ECO:0000256" key="10">
    <source>
        <dbReference type="ARBA" id="ARBA00023146"/>
    </source>
</evidence>
<feature type="binding site" evidence="11">
    <location>
        <position position="433"/>
    </location>
    <ligand>
        <name>L-phenylalanine</name>
        <dbReference type="ChEBI" id="CHEBI:58095"/>
    </ligand>
</feature>
<keyword evidence="14" id="KW-1185">Reference proteome</keyword>
<dbReference type="GO" id="GO:0000287">
    <property type="term" value="F:magnesium ion binding"/>
    <property type="evidence" value="ECO:0007669"/>
    <property type="project" value="UniProtKB-UniRule"/>
</dbReference>
<dbReference type="Gene3D" id="1.10.10.2330">
    <property type="match status" value="1"/>
</dbReference>
<keyword evidence="6 11" id="KW-0547">Nucleotide-binding</keyword>
<keyword evidence="9 11" id="KW-0648">Protein biosynthesis</keyword>
<evidence type="ECO:0000256" key="9">
    <source>
        <dbReference type="ARBA" id="ARBA00022917"/>
    </source>
</evidence>
<evidence type="ECO:0000256" key="3">
    <source>
        <dbReference type="ARBA" id="ARBA00022490"/>
    </source>
</evidence>
<dbReference type="GO" id="GO:0000049">
    <property type="term" value="F:tRNA binding"/>
    <property type="evidence" value="ECO:0007669"/>
    <property type="project" value="InterPro"/>
</dbReference>
<keyword evidence="3 11" id="KW-0963">Cytoplasm</keyword>
<feature type="binding site" evidence="11">
    <location>
        <position position="407"/>
    </location>
    <ligand>
        <name>L-phenylalanine</name>
        <dbReference type="ChEBI" id="CHEBI:58095"/>
    </ligand>
</feature>